<reference evidence="1 3" key="2">
    <citation type="journal article" date="2014" name="BMC Genomics">
        <title>An improved genome release (version Mt4.0) for the model legume Medicago truncatula.</title>
        <authorList>
            <person name="Tang H."/>
            <person name="Krishnakumar V."/>
            <person name="Bidwell S."/>
            <person name="Rosen B."/>
            <person name="Chan A."/>
            <person name="Zhou S."/>
            <person name="Gentzbittel L."/>
            <person name="Childs K.L."/>
            <person name="Yandell M."/>
            <person name="Gundlach H."/>
            <person name="Mayer K.F."/>
            <person name="Schwartz D.C."/>
            <person name="Town C.D."/>
        </authorList>
    </citation>
    <scope>GENOME REANNOTATION</scope>
    <source>
        <strain evidence="2 3">cv. Jemalong A17</strain>
    </source>
</reference>
<dbReference type="PaxDb" id="3880-AES91683"/>
<reference evidence="2" key="3">
    <citation type="submission" date="2015-04" db="UniProtKB">
        <authorList>
            <consortium name="EnsemblPlants"/>
        </authorList>
    </citation>
    <scope>IDENTIFICATION</scope>
    <source>
        <strain evidence="2">cv. Jemalong A17</strain>
    </source>
</reference>
<evidence type="ECO:0000313" key="1">
    <source>
        <dbReference type="EMBL" id="AES91683.1"/>
    </source>
</evidence>
<dbReference type="EMBL" id="CM001220">
    <property type="protein sequence ID" value="AES91683.1"/>
    <property type="molecule type" value="Genomic_DNA"/>
</dbReference>
<keyword evidence="3" id="KW-1185">Reference proteome</keyword>
<accession>G7JGM3</accession>
<evidence type="ECO:0000313" key="2">
    <source>
        <dbReference type="EnsemblPlants" id="AES91683"/>
    </source>
</evidence>
<dbReference type="EnsemblPlants" id="AES91683">
    <property type="protein sequence ID" value="AES91683"/>
    <property type="gene ID" value="MTR_4g116220"/>
</dbReference>
<name>G7JGM3_MEDTR</name>
<evidence type="ECO:0000313" key="3">
    <source>
        <dbReference type="Proteomes" id="UP000002051"/>
    </source>
</evidence>
<proteinExistence type="predicted"/>
<dbReference type="HOGENOM" id="CLU_2982076_0_0_1"/>
<organism evidence="1 3">
    <name type="scientific">Medicago truncatula</name>
    <name type="common">Barrel medic</name>
    <name type="synonym">Medicago tribuloides</name>
    <dbReference type="NCBI Taxonomy" id="3880"/>
    <lineage>
        <taxon>Eukaryota</taxon>
        <taxon>Viridiplantae</taxon>
        <taxon>Streptophyta</taxon>
        <taxon>Embryophyta</taxon>
        <taxon>Tracheophyta</taxon>
        <taxon>Spermatophyta</taxon>
        <taxon>Magnoliopsida</taxon>
        <taxon>eudicotyledons</taxon>
        <taxon>Gunneridae</taxon>
        <taxon>Pentapetalae</taxon>
        <taxon>rosids</taxon>
        <taxon>fabids</taxon>
        <taxon>Fabales</taxon>
        <taxon>Fabaceae</taxon>
        <taxon>Papilionoideae</taxon>
        <taxon>50 kb inversion clade</taxon>
        <taxon>NPAAA clade</taxon>
        <taxon>Hologalegina</taxon>
        <taxon>IRL clade</taxon>
        <taxon>Trifolieae</taxon>
        <taxon>Medicago</taxon>
    </lineage>
</organism>
<gene>
    <name evidence="1" type="ordered locus">MTR_4g116220</name>
</gene>
<dbReference type="AlphaFoldDB" id="G7JGM3"/>
<dbReference type="Proteomes" id="UP000002051">
    <property type="component" value="Chromosome 4"/>
</dbReference>
<protein>
    <submittedName>
        <fullName evidence="1 2">Uncharacterized protein</fullName>
    </submittedName>
</protein>
<sequence length="58" mass="6385">MGANSIWKCLHIPTLRLLIFLQRSVLGVANDIGENVGLFPGIVGVTVFCYADFHIIKL</sequence>
<reference evidence="1 3" key="1">
    <citation type="journal article" date="2011" name="Nature">
        <title>The Medicago genome provides insight into the evolution of rhizobial symbioses.</title>
        <authorList>
            <person name="Young N.D."/>
            <person name="Debelle F."/>
            <person name="Oldroyd G.E."/>
            <person name="Geurts R."/>
            <person name="Cannon S.B."/>
            <person name="Udvardi M.K."/>
            <person name="Benedito V.A."/>
            <person name="Mayer K.F."/>
            <person name="Gouzy J."/>
            <person name="Schoof H."/>
            <person name="Van de Peer Y."/>
            <person name="Proost S."/>
            <person name="Cook D.R."/>
            <person name="Meyers B.C."/>
            <person name="Spannagl M."/>
            <person name="Cheung F."/>
            <person name="De Mita S."/>
            <person name="Krishnakumar V."/>
            <person name="Gundlach H."/>
            <person name="Zhou S."/>
            <person name="Mudge J."/>
            <person name="Bharti A.K."/>
            <person name="Murray J.D."/>
            <person name="Naoumkina M.A."/>
            <person name="Rosen B."/>
            <person name="Silverstein K.A."/>
            <person name="Tang H."/>
            <person name="Rombauts S."/>
            <person name="Zhao P.X."/>
            <person name="Zhou P."/>
            <person name="Barbe V."/>
            <person name="Bardou P."/>
            <person name="Bechner M."/>
            <person name="Bellec A."/>
            <person name="Berger A."/>
            <person name="Berges H."/>
            <person name="Bidwell S."/>
            <person name="Bisseling T."/>
            <person name="Choisne N."/>
            <person name="Couloux A."/>
            <person name="Denny R."/>
            <person name="Deshpande S."/>
            <person name="Dai X."/>
            <person name="Doyle J.J."/>
            <person name="Dudez A.M."/>
            <person name="Farmer A.D."/>
            <person name="Fouteau S."/>
            <person name="Franken C."/>
            <person name="Gibelin C."/>
            <person name="Gish J."/>
            <person name="Goldstein S."/>
            <person name="Gonzalez A.J."/>
            <person name="Green P.J."/>
            <person name="Hallab A."/>
            <person name="Hartog M."/>
            <person name="Hua A."/>
            <person name="Humphray S.J."/>
            <person name="Jeong D.H."/>
            <person name="Jing Y."/>
            <person name="Jocker A."/>
            <person name="Kenton S.M."/>
            <person name="Kim D.J."/>
            <person name="Klee K."/>
            <person name="Lai H."/>
            <person name="Lang C."/>
            <person name="Lin S."/>
            <person name="Macmil S.L."/>
            <person name="Magdelenat G."/>
            <person name="Matthews L."/>
            <person name="McCorrison J."/>
            <person name="Monaghan E.L."/>
            <person name="Mun J.H."/>
            <person name="Najar F.Z."/>
            <person name="Nicholson C."/>
            <person name="Noirot C."/>
            <person name="O'Bleness M."/>
            <person name="Paule C.R."/>
            <person name="Poulain J."/>
            <person name="Prion F."/>
            <person name="Qin B."/>
            <person name="Qu C."/>
            <person name="Retzel E.F."/>
            <person name="Riddle C."/>
            <person name="Sallet E."/>
            <person name="Samain S."/>
            <person name="Samson N."/>
            <person name="Sanders I."/>
            <person name="Saurat O."/>
            <person name="Scarpelli C."/>
            <person name="Schiex T."/>
            <person name="Segurens B."/>
            <person name="Severin A.J."/>
            <person name="Sherrier D.J."/>
            <person name="Shi R."/>
            <person name="Sims S."/>
            <person name="Singer S.R."/>
            <person name="Sinharoy S."/>
            <person name="Sterck L."/>
            <person name="Viollet A."/>
            <person name="Wang B.B."/>
            <person name="Wang K."/>
            <person name="Wang M."/>
            <person name="Wang X."/>
            <person name="Warfsmann J."/>
            <person name="Weissenbach J."/>
            <person name="White D.D."/>
            <person name="White J.D."/>
            <person name="Wiley G.B."/>
            <person name="Wincker P."/>
            <person name="Xing Y."/>
            <person name="Yang L."/>
            <person name="Yao Z."/>
            <person name="Ying F."/>
            <person name="Zhai J."/>
            <person name="Zhou L."/>
            <person name="Zuber A."/>
            <person name="Denarie J."/>
            <person name="Dixon R.A."/>
            <person name="May G.D."/>
            <person name="Schwartz D.C."/>
            <person name="Rogers J."/>
            <person name="Quetier F."/>
            <person name="Town C.D."/>
            <person name="Roe B.A."/>
        </authorList>
    </citation>
    <scope>NUCLEOTIDE SEQUENCE [LARGE SCALE GENOMIC DNA]</scope>
    <source>
        <strain evidence="1">A17</strain>
        <strain evidence="2 3">cv. Jemalong A17</strain>
    </source>
</reference>